<evidence type="ECO:0000256" key="6">
    <source>
        <dbReference type="ARBA" id="ARBA00031921"/>
    </source>
</evidence>
<comment type="catalytic activity">
    <reaction evidence="4">
        <text>D-threo-isocitrate = glyoxylate + succinate</text>
        <dbReference type="Rhea" id="RHEA:13245"/>
        <dbReference type="ChEBI" id="CHEBI:15562"/>
        <dbReference type="ChEBI" id="CHEBI:30031"/>
        <dbReference type="ChEBI" id="CHEBI:36655"/>
        <dbReference type="EC" id="4.1.3.1"/>
    </reaction>
</comment>
<gene>
    <name evidence="7" type="ORF">SAMN03080615_02487</name>
</gene>
<dbReference type="GO" id="GO:0019752">
    <property type="term" value="P:carboxylic acid metabolic process"/>
    <property type="evidence" value="ECO:0007669"/>
    <property type="project" value="InterPro"/>
</dbReference>
<keyword evidence="2" id="KW-0479">Metal-binding</keyword>
<dbReference type="InterPro" id="IPR040442">
    <property type="entry name" value="Pyrv_kinase-like_dom_sf"/>
</dbReference>
<keyword evidence="3 7" id="KW-0456">Lyase</keyword>
<dbReference type="EMBL" id="FOGB01000006">
    <property type="protein sequence ID" value="SEQ70715.1"/>
    <property type="molecule type" value="Genomic_DNA"/>
</dbReference>
<evidence type="ECO:0000256" key="4">
    <source>
        <dbReference type="ARBA" id="ARBA00023531"/>
    </source>
</evidence>
<dbReference type="InterPro" id="IPR006254">
    <property type="entry name" value="Isocitrate_lyase"/>
</dbReference>
<evidence type="ECO:0000256" key="3">
    <source>
        <dbReference type="ARBA" id="ARBA00023239"/>
    </source>
</evidence>
<dbReference type="Pfam" id="PF00463">
    <property type="entry name" value="ICL"/>
    <property type="match status" value="2"/>
</dbReference>
<dbReference type="AlphaFoldDB" id="A0A1H9I8L3"/>
<dbReference type="Gene3D" id="3.20.20.60">
    <property type="entry name" value="Phosphoenolpyruvate-binding domains"/>
    <property type="match status" value="1"/>
</dbReference>
<reference evidence="8" key="1">
    <citation type="submission" date="2016-10" db="EMBL/GenBank/DDBJ databases">
        <authorList>
            <person name="Varghese N."/>
            <person name="Submissions S."/>
        </authorList>
    </citation>
    <scope>NUCLEOTIDE SEQUENCE [LARGE SCALE GENOMIC DNA]</scope>
    <source>
        <strain evidence="8">DSM 18887</strain>
    </source>
</reference>
<keyword evidence="8" id="KW-1185">Reference proteome</keyword>
<evidence type="ECO:0000313" key="8">
    <source>
        <dbReference type="Proteomes" id="UP000198749"/>
    </source>
</evidence>
<dbReference type="Proteomes" id="UP000198749">
    <property type="component" value="Unassembled WGS sequence"/>
</dbReference>
<evidence type="ECO:0000256" key="2">
    <source>
        <dbReference type="ARBA" id="ARBA00022723"/>
    </source>
</evidence>
<dbReference type="SUPFAM" id="SSF51621">
    <property type="entry name" value="Phosphoenolpyruvate/pyruvate domain"/>
    <property type="match status" value="1"/>
</dbReference>
<evidence type="ECO:0000313" key="7">
    <source>
        <dbReference type="EMBL" id="SEQ70715.1"/>
    </source>
</evidence>
<protein>
    <recommendedName>
        <fullName evidence="1">Isocitrate lyase</fullName>
    </recommendedName>
    <alternativeName>
        <fullName evidence="5">Isocitrase</fullName>
    </alternativeName>
    <alternativeName>
        <fullName evidence="6">Isocitratase</fullName>
    </alternativeName>
</protein>
<dbReference type="GO" id="GO:0004451">
    <property type="term" value="F:isocitrate lyase activity"/>
    <property type="evidence" value="ECO:0007669"/>
    <property type="project" value="UniProtKB-EC"/>
</dbReference>
<evidence type="ECO:0000256" key="1">
    <source>
        <dbReference type="ARBA" id="ARBA00017446"/>
    </source>
</evidence>
<feature type="non-terminal residue" evidence="7">
    <location>
        <position position="1"/>
    </location>
</feature>
<sequence length="203" mass="22625">TGEDRCVLDCITSLQNGADLLWIETEKPHVGQIGGMVNRIREVIPNAKLVYNNSPSFNWTLNFRQQVFDAWAEEGKDLSAYNRDNLMSVEYDESELSAEADRRIQSFQADAAREAGIFHHLITLPTYHTAALSTDNLAKEYFGEQGMLGYVAGVQRKEIRQGIACVKHQNMAGSDMGDDHKEYFAGEAALKAAGEDNTMNQFG</sequence>
<dbReference type="STRING" id="355243.SAMN03080615_02487"/>
<dbReference type="PANTHER" id="PTHR21631">
    <property type="entry name" value="ISOCITRATE LYASE/MALATE SYNTHASE"/>
    <property type="match status" value="1"/>
</dbReference>
<accession>A0A1H9I8L3</accession>
<organism evidence="7 8">
    <name type="scientific">Amphritea atlantica</name>
    <dbReference type="NCBI Taxonomy" id="355243"/>
    <lineage>
        <taxon>Bacteria</taxon>
        <taxon>Pseudomonadati</taxon>
        <taxon>Pseudomonadota</taxon>
        <taxon>Gammaproteobacteria</taxon>
        <taxon>Oceanospirillales</taxon>
        <taxon>Oceanospirillaceae</taxon>
        <taxon>Amphritea</taxon>
    </lineage>
</organism>
<dbReference type="GO" id="GO:0046872">
    <property type="term" value="F:metal ion binding"/>
    <property type="evidence" value="ECO:0007669"/>
    <property type="project" value="UniProtKB-KW"/>
</dbReference>
<evidence type="ECO:0000256" key="5">
    <source>
        <dbReference type="ARBA" id="ARBA00031022"/>
    </source>
</evidence>
<proteinExistence type="predicted"/>
<dbReference type="InterPro" id="IPR015813">
    <property type="entry name" value="Pyrv/PenolPyrv_kinase-like_dom"/>
</dbReference>
<name>A0A1H9I8L3_9GAMM</name>
<dbReference type="PANTHER" id="PTHR21631:SF3">
    <property type="entry name" value="BIFUNCTIONAL GLYOXYLATE CYCLE PROTEIN"/>
    <property type="match status" value="1"/>
</dbReference>